<evidence type="ECO:0000313" key="3">
    <source>
        <dbReference type="Proteomes" id="UP000694050"/>
    </source>
</evidence>
<feature type="compositionally biased region" description="Low complexity" evidence="1">
    <location>
        <begin position="424"/>
        <end position="434"/>
    </location>
</feature>
<dbReference type="Proteomes" id="UP000694050">
    <property type="component" value="Unassembled WGS sequence"/>
</dbReference>
<sequence>MAGSRPTEFPSLDDVRLPSTPEDKDLLKELKLAWDQYSDKWDEETKREFVDHILKGYTKVTKTNHAQPSGHRLGKAGNMTFAVWIIFRVTYDEDKLSKPRECLRCRYRNIDPQSWVSPDYKNSRKLKGTQGEWGSSSKKNLGSDETSQATKPPQSAEAMEICDNESDYEDSHDGYSDYVDDPVAIARRRFKAVNVPEPDGDSSRKRGSSNASANYRTKLRKTDSPMTSLSIEADPPFEAPSQSTAPAGNDQARPSPSTSRSRPLKWQTKLQELRDAKIPGRGLHRSRPALNRTASTGDSTGDQASLPPNPTVASFTQTAHDQNAFHSSISPSRQWARSQERSSRLNSLVVSYEKKANDQSVSSDPIGTHIPPVQTHRHSTQADHVRAKFGLADHRSDESGASDQRLPRSPKYRDNTPSMAPQGSSDPFVFSSSSYGKEQPNTGDPLPLRLTNRETLEGPQPVTPGNVFTQQPSGLQQLPLNDPDEPLWFQQFRRECSSEQKEICEGIADQVTKNVTGLVFQAVQDLIQPLSNSITQCVDTLAKHNTNTTGVTEKIDQAKLEAQDFRDMKQILNNIVDTSRVQLESSQKEGAAIQGLLLPAITEHRKDIDALVQRATSIEERTSEVEDYLELQLADKDGDSARNAPQVNENDHHTFGNHENAGGD</sequence>
<reference evidence="2" key="1">
    <citation type="submission" date="2021-04" db="EMBL/GenBank/DDBJ databases">
        <title>First draft genome resource for Brassicaceae pathogens Fusarium oxysporum f. sp. raphani and Fusarium oxysporum f. sp. rapae.</title>
        <authorList>
            <person name="Asai S."/>
        </authorList>
    </citation>
    <scope>NUCLEOTIDE SEQUENCE</scope>
    <source>
        <strain evidence="2">Tf1208</strain>
    </source>
</reference>
<feature type="compositionally biased region" description="Polar residues" evidence="1">
    <location>
        <begin position="292"/>
        <end position="303"/>
    </location>
</feature>
<accession>A0A8J5TTZ9</accession>
<organism evidence="2 3">
    <name type="scientific">Fusarium oxysporum f. sp. rapae</name>
    <dbReference type="NCBI Taxonomy" id="485398"/>
    <lineage>
        <taxon>Eukaryota</taxon>
        <taxon>Fungi</taxon>
        <taxon>Dikarya</taxon>
        <taxon>Ascomycota</taxon>
        <taxon>Pezizomycotina</taxon>
        <taxon>Sordariomycetes</taxon>
        <taxon>Hypocreomycetidae</taxon>
        <taxon>Hypocreales</taxon>
        <taxon>Nectriaceae</taxon>
        <taxon>Fusarium</taxon>
        <taxon>Fusarium oxysporum species complex</taxon>
    </lineage>
</organism>
<evidence type="ECO:0000313" key="2">
    <source>
        <dbReference type="EMBL" id="KAG7415340.1"/>
    </source>
</evidence>
<name>A0A8J5TTZ9_FUSOX</name>
<feature type="compositionally biased region" description="Polar residues" evidence="1">
    <location>
        <begin position="311"/>
        <end position="337"/>
    </location>
</feature>
<feature type="compositionally biased region" description="Polar residues" evidence="1">
    <location>
        <begin position="132"/>
        <end position="153"/>
    </location>
</feature>
<comment type="caution">
    <text evidence="2">The sequence shown here is derived from an EMBL/GenBank/DDBJ whole genome shotgun (WGS) entry which is preliminary data.</text>
</comment>
<dbReference type="EMBL" id="JAELUQ010000004">
    <property type="protein sequence ID" value="KAG7415340.1"/>
    <property type="molecule type" value="Genomic_DNA"/>
</dbReference>
<evidence type="ECO:0000256" key="1">
    <source>
        <dbReference type="SAM" id="MobiDB-lite"/>
    </source>
</evidence>
<feature type="region of interest" description="Disordered" evidence="1">
    <location>
        <begin position="1"/>
        <end position="20"/>
    </location>
</feature>
<feature type="region of interest" description="Disordered" evidence="1">
    <location>
        <begin position="194"/>
        <end position="465"/>
    </location>
</feature>
<feature type="region of interest" description="Disordered" evidence="1">
    <location>
        <begin position="118"/>
        <end position="157"/>
    </location>
</feature>
<proteinExistence type="predicted"/>
<feature type="region of interest" description="Disordered" evidence="1">
    <location>
        <begin position="636"/>
        <end position="664"/>
    </location>
</feature>
<feature type="compositionally biased region" description="Basic and acidic residues" evidence="1">
    <location>
        <begin position="380"/>
        <end position="398"/>
    </location>
</feature>
<protein>
    <submittedName>
        <fullName evidence="2">Uncharacterized protein</fullName>
    </submittedName>
</protein>
<dbReference type="AlphaFoldDB" id="A0A8J5TTZ9"/>
<gene>
    <name evidence="2" type="ORF">Forpe1208_v006886</name>
</gene>